<evidence type="ECO:0000256" key="7">
    <source>
        <dbReference type="SAM" id="Coils"/>
    </source>
</evidence>
<evidence type="ECO:0000256" key="5">
    <source>
        <dbReference type="PROSITE-ProRule" id="PRU00283"/>
    </source>
</evidence>
<sequence>MDRVRVFLRIKGEREEQNISFTDTSVIENGNTYEFDRIFYGMDQDEVFSSVASMVKRASAGSNLTIFTYGQTGSGKTFTMEGTEEHPGLIPRVISELFQARDSVFLSLIEIYNEKVADLLDPQNALTVREDKSGVVIDTVTKTECFSFAQAREVFSQGAINRKKEDNGTNAQSSRSHLILTLYLKQEARPEHSYSKITLVDLAGSERSSTDTPTEAHQVKKPRTERSLETGNINRSLLYLSRIISTLSVPSARTKHINYRDSKLTFILRDSLNGSSQLAIIGTVNPDNRVESRNTISFLRTAKEIKLTSQVSEEKIRESLLFQIKQLRNENHQLSHSLETLKTEHNQETSTHPQTAALKASATRLEEAAGVMEELLQRAEKIEISVKNSENSFIATKSLSNTLQQTLYQELTRIRMEEIENICDLTTHAPPSTGTAPQQRPKSGS</sequence>
<protein>
    <recommendedName>
        <fullName evidence="6">Kinesin-like protein</fullName>
    </recommendedName>
</protein>
<name>A0A177EG86_9MICR</name>
<feature type="region of interest" description="Disordered" evidence="8">
    <location>
        <begin position="426"/>
        <end position="445"/>
    </location>
</feature>
<keyword evidence="3 7" id="KW-0175">Coiled coil</keyword>
<keyword evidence="6" id="KW-0493">Microtubule</keyword>
<dbReference type="PROSITE" id="PS00411">
    <property type="entry name" value="KINESIN_MOTOR_1"/>
    <property type="match status" value="1"/>
</dbReference>
<dbReference type="InterPro" id="IPR027417">
    <property type="entry name" value="P-loop_NTPase"/>
</dbReference>
<accession>A0A177EG86</accession>
<comment type="similarity">
    <text evidence="5 6">Belongs to the TRAFAC class myosin-kinesin ATPase superfamily. Kinesin family.</text>
</comment>
<feature type="compositionally biased region" description="Polar residues" evidence="8">
    <location>
        <begin position="429"/>
        <end position="445"/>
    </location>
</feature>
<dbReference type="GO" id="GO:0005524">
    <property type="term" value="F:ATP binding"/>
    <property type="evidence" value="ECO:0007669"/>
    <property type="project" value="UniProtKB-UniRule"/>
</dbReference>
<dbReference type="PRINTS" id="PR00380">
    <property type="entry name" value="KINESINHEAVY"/>
</dbReference>
<dbReference type="InterPro" id="IPR027640">
    <property type="entry name" value="Kinesin-like_fam"/>
</dbReference>
<dbReference type="Pfam" id="PF00225">
    <property type="entry name" value="Kinesin"/>
    <property type="match status" value="1"/>
</dbReference>
<evidence type="ECO:0000259" key="9">
    <source>
        <dbReference type="PROSITE" id="PS50067"/>
    </source>
</evidence>
<keyword evidence="4 5" id="KW-0505">Motor protein</keyword>
<keyword evidence="11" id="KW-1185">Reference proteome</keyword>
<dbReference type="InterPro" id="IPR001752">
    <property type="entry name" value="Kinesin_motor_dom"/>
</dbReference>
<dbReference type="GeneID" id="93648543"/>
<organism evidence="10 11">
    <name type="scientific">Nematocida displodere</name>
    <dbReference type="NCBI Taxonomy" id="1805483"/>
    <lineage>
        <taxon>Eukaryota</taxon>
        <taxon>Fungi</taxon>
        <taxon>Fungi incertae sedis</taxon>
        <taxon>Microsporidia</taxon>
        <taxon>Nematocida</taxon>
    </lineage>
</organism>
<dbReference type="InterPro" id="IPR019821">
    <property type="entry name" value="Kinesin_motor_CS"/>
</dbReference>
<feature type="coiled-coil region" evidence="7">
    <location>
        <begin position="324"/>
        <end position="392"/>
    </location>
</feature>
<feature type="domain" description="Kinesin motor" evidence="9">
    <location>
        <begin position="3"/>
        <end position="308"/>
    </location>
</feature>
<proteinExistence type="inferred from homology"/>
<evidence type="ECO:0000256" key="6">
    <source>
        <dbReference type="RuleBase" id="RU000394"/>
    </source>
</evidence>
<evidence type="ECO:0000256" key="4">
    <source>
        <dbReference type="ARBA" id="ARBA00023175"/>
    </source>
</evidence>
<dbReference type="VEuPathDB" id="MicrosporidiaDB:NEDG_02193"/>
<evidence type="ECO:0000256" key="2">
    <source>
        <dbReference type="ARBA" id="ARBA00022840"/>
    </source>
</evidence>
<dbReference type="Gene3D" id="3.40.850.10">
    <property type="entry name" value="Kinesin motor domain"/>
    <property type="match status" value="1"/>
</dbReference>
<evidence type="ECO:0000256" key="3">
    <source>
        <dbReference type="ARBA" id="ARBA00023054"/>
    </source>
</evidence>
<reference evidence="10 11" key="1">
    <citation type="submission" date="2016-02" db="EMBL/GenBank/DDBJ databases">
        <title>Discovery of a natural microsporidian pathogen with a broad tissue tropism in Caenorhabditis elegans.</title>
        <authorList>
            <person name="Luallen R.J."/>
            <person name="Reinke A.W."/>
            <person name="Tong L."/>
            <person name="Botts M.R."/>
            <person name="Felix M.-A."/>
            <person name="Troemel E.R."/>
        </authorList>
    </citation>
    <scope>NUCLEOTIDE SEQUENCE [LARGE SCALE GENOMIC DNA]</scope>
    <source>
        <strain evidence="10 11">JUm2807</strain>
    </source>
</reference>
<evidence type="ECO:0000256" key="8">
    <source>
        <dbReference type="SAM" id="MobiDB-lite"/>
    </source>
</evidence>
<evidence type="ECO:0000313" key="10">
    <source>
        <dbReference type="EMBL" id="OAG30964.1"/>
    </source>
</evidence>
<dbReference type="SMART" id="SM00129">
    <property type="entry name" value="KISc"/>
    <property type="match status" value="1"/>
</dbReference>
<dbReference type="SUPFAM" id="SSF52540">
    <property type="entry name" value="P-loop containing nucleoside triphosphate hydrolases"/>
    <property type="match status" value="1"/>
</dbReference>
<evidence type="ECO:0000313" key="11">
    <source>
        <dbReference type="Proteomes" id="UP000185944"/>
    </source>
</evidence>
<dbReference type="STRING" id="1805483.A0A177EG86"/>
<keyword evidence="1 5" id="KW-0547">Nucleotide-binding</keyword>
<dbReference type="InterPro" id="IPR036961">
    <property type="entry name" value="Kinesin_motor_dom_sf"/>
</dbReference>
<dbReference type="GO" id="GO:0005874">
    <property type="term" value="C:microtubule"/>
    <property type="evidence" value="ECO:0007669"/>
    <property type="project" value="UniProtKB-KW"/>
</dbReference>
<dbReference type="EMBL" id="LTDL01000023">
    <property type="protein sequence ID" value="OAG30964.1"/>
    <property type="molecule type" value="Genomic_DNA"/>
</dbReference>
<dbReference type="PROSITE" id="PS50067">
    <property type="entry name" value="KINESIN_MOTOR_2"/>
    <property type="match status" value="1"/>
</dbReference>
<gene>
    <name evidence="10" type="ORF">NEDG_02193</name>
</gene>
<dbReference type="PANTHER" id="PTHR47968:SF75">
    <property type="entry name" value="CENTROMERE-ASSOCIATED PROTEIN E"/>
    <property type="match status" value="1"/>
</dbReference>
<comment type="caution">
    <text evidence="10">The sequence shown here is derived from an EMBL/GenBank/DDBJ whole genome shotgun (WGS) entry which is preliminary data.</text>
</comment>
<dbReference type="AlphaFoldDB" id="A0A177EG86"/>
<dbReference type="GO" id="GO:0008017">
    <property type="term" value="F:microtubule binding"/>
    <property type="evidence" value="ECO:0007669"/>
    <property type="project" value="InterPro"/>
</dbReference>
<feature type="region of interest" description="Disordered" evidence="8">
    <location>
        <begin position="205"/>
        <end position="226"/>
    </location>
</feature>
<dbReference type="RefSeq" id="XP_067544788.1">
    <property type="nucleotide sequence ID" value="XM_067689611.1"/>
</dbReference>
<feature type="binding site" evidence="5">
    <location>
        <begin position="70"/>
        <end position="77"/>
    </location>
    <ligand>
        <name>ATP</name>
        <dbReference type="ChEBI" id="CHEBI:30616"/>
    </ligand>
</feature>
<dbReference type="PANTHER" id="PTHR47968">
    <property type="entry name" value="CENTROMERE PROTEIN E"/>
    <property type="match status" value="1"/>
</dbReference>
<evidence type="ECO:0000256" key="1">
    <source>
        <dbReference type="ARBA" id="ARBA00022741"/>
    </source>
</evidence>
<dbReference type="Proteomes" id="UP000185944">
    <property type="component" value="Unassembled WGS sequence"/>
</dbReference>
<dbReference type="GO" id="GO:0007018">
    <property type="term" value="P:microtubule-based movement"/>
    <property type="evidence" value="ECO:0007669"/>
    <property type="project" value="InterPro"/>
</dbReference>
<dbReference type="OrthoDB" id="3176171at2759"/>
<feature type="compositionally biased region" description="Polar residues" evidence="8">
    <location>
        <begin position="206"/>
        <end position="215"/>
    </location>
</feature>
<keyword evidence="2 5" id="KW-0067">ATP-binding</keyword>
<dbReference type="GO" id="GO:0003777">
    <property type="term" value="F:microtubule motor activity"/>
    <property type="evidence" value="ECO:0007669"/>
    <property type="project" value="InterPro"/>
</dbReference>